<proteinExistence type="predicted"/>
<sequence>MGDGNVRRACGRQQAPTREIGASLYSLTKVHCKVAERLKGQGQRNEESSPVSNVALDRSMVRAQLALMRILILVLVLVLVPLIQDAQTIEGQGVIDVRYYYSGWDLARYRVPIPMSRPTTLCLLET</sequence>
<dbReference type="RefSeq" id="XP_033603969.1">
    <property type="nucleotide sequence ID" value="XM_033748771.1"/>
</dbReference>
<dbReference type="Proteomes" id="UP000799437">
    <property type="component" value="Unassembled WGS sequence"/>
</dbReference>
<keyword evidence="1" id="KW-0472">Membrane</keyword>
<evidence type="ECO:0000313" key="2">
    <source>
        <dbReference type="EMBL" id="KAF2761518.1"/>
    </source>
</evidence>
<protein>
    <submittedName>
        <fullName evidence="2">Uncharacterized protein</fullName>
    </submittedName>
</protein>
<keyword evidence="1" id="KW-0812">Transmembrane</keyword>
<name>A0A6A6WFB8_9PEZI</name>
<dbReference type="EMBL" id="ML996566">
    <property type="protein sequence ID" value="KAF2761518.1"/>
    <property type="molecule type" value="Genomic_DNA"/>
</dbReference>
<gene>
    <name evidence="2" type="ORF">EJ05DRAFT_521734</name>
</gene>
<evidence type="ECO:0000256" key="1">
    <source>
        <dbReference type="SAM" id="Phobius"/>
    </source>
</evidence>
<keyword evidence="1" id="KW-1133">Transmembrane helix</keyword>
<organism evidence="2 3">
    <name type="scientific">Pseudovirgaria hyperparasitica</name>
    <dbReference type="NCBI Taxonomy" id="470096"/>
    <lineage>
        <taxon>Eukaryota</taxon>
        <taxon>Fungi</taxon>
        <taxon>Dikarya</taxon>
        <taxon>Ascomycota</taxon>
        <taxon>Pezizomycotina</taxon>
        <taxon>Dothideomycetes</taxon>
        <taxon>Dothideomycetes incertae sedis</taxon>
        <taxon>Acrospermales</taxon>
        <taxon>Acrospermaceae</taxon>
        <taxon>Pseudovirgaria</taxon>
    </lineage>
</organism>
<keyword evidence="3" id="KW-1185">Reference proteome</keyword>
<evidence type="ECO:0000313" key="3">
    <source>
        <dbReference type="Proteomes" id="UP000799437"/>
    </source>
</evidence>
<dbReference type="AlphaFoldDB" id="A0A6A6WFB8"/>
<accession>A0A6A6WFB8</accession>
<dbReference type="GeneID" id="54489825"/>
<feature type="transmembrane region" description="Helical" evidence="1">
    <location>
        <begin position="66"/>
        <end position="83"/>
    </location>
</feature>
<reference evidence="2" key="1">
    <citation type="journal article" date="2020" name="Stud. Mycol.">
        <title>101 Dothideomycetes genomes: a test case for predicting lifestyles and emergence of pathogens.</title>
        <authorList>
            <person name="Haridas S."/>
            <person name="Albert R."/>
            <person name="Binder M."/>
            <person name="Bloem J."/>
            <person name="Labutti K."/>
            <person name="Salamov A."/>
            <person name="Andreopoulos B."/>
            <person name="Baker S."/>
            <person name="Barry K."/>
            <person name="Bills G."/>
            <person name="Bluhm B."/>
            <person name="Cannon C."/>
            <person name="Castanera R."/>
            <person name="Culley D."/>
            <person name="Daum C."/>
            <person name="Ezra D."/>
            <person name="Gonzalez J."/>
            <person name="Henrissat B."/>
            <person name="Kuo A."/>
            <person name="Liang C."/>
            <person name="Lipzen A."/>
            <person name="Lutzoni F."/>
            <person name="Magnuson J."/>
            <person name="Mondo S."/>
            <person name="Nolan M."/>
            <person name="Ohm R."/>
            <person name="Pangilinan J."/>
            <person name="Park H.-J."/>
            <person name="Ramirez L."/>
            <person name="Alfaro M."/>
            <person name="Sun H."/>
            <person name="Tritt A."/>
            <person name="Yoshinaga Y."/>
            <person name="Zwiers L.-H."/>
            <person name="Turgeon B."/>
            <person name="Goodwin S."/>
            <person name="Spatafora J."/>
            <person name="Crous P."/>
            <person name="Grigoriev I."/>
        </authorList>
    </citation>
    <scope>NUCLEOTIDE SEQUENCE</scope>
    <source>
        <strain evidence="2">CBS 121739</strain>
    </source>
</reference>